<dbReference type="AlphaFoldDB" id="A0AA36E240"/>
<comment type="subcellular location">
    <subcellularLocation>
        <location evidence="2">Membrane</location>
    </subcellularLocation>
</comment>
<evidence type="ECO:0000256" key="6">
    <source>
        <dbReference type="ARBA" id="ARBA00022723"/>
    </source>
</evidence>
<comment type="pathway">
    <text evidence="3">Secondary metabolite biosynthesis; terpenoid biosynthesis.</text>
</comment>
<dbReference type="InterPro" id="IPR017972">
    <property type="entry name" value="Cyt_P450_CS"/>
</dbReference>
<dbReference type="GO" id="GO:0020037">
    <property type="term" value="F:heme binding"/>
    <property type="evidence" value="ECO:0007669"/>
    <property type="project" value="InterPro"/>
</dbReference>
<evidence type="ECO:0000256" key="11">
    <source>
        <dbReference type="PIRSR" id="PIRSR602401-1"/>
    </source>
</evidence>
<comment type="cofactor">
    <cofactor evidence="1 11">
        <name>heme</name>
        <dbReference type="ChEBI" id="CHEBI:30413"/>
    </cofactor>
</comment>
<keyword evidence="10" id="KW-0472">Membrane</keyword>
<evidence type="ECO:0008006" key="16">
    <source>
        <dbReference type="Google" id="ProtNLM"/>
    </source>
</evidence>
<sequence length="501" mass="57256">MLSFALAILLVFTGIILFWQRWSTHVHRKKLPPGPMPLPIIGSLHLLGNLPHRALHKLSQKYGSIMSIRLGSIQSVIVSSPEAAKLFLVTHDAIFASRPNTEAAKYLSYGSKGMTLTEYGPYWRSVRKFCTLELLNVMKVKSFAGMRREEVRLMVEEMKVASMERKVVDLDEAVGALVDGMTCRMIFGKKNKDRSIFKDVLDETMELAGAFNLADYVRILAPFDLQGLTKRFKSLEKDIDEMLETLINEHEEHGLVDSQRHDEMDFIDILMSLKQQYSNTHDELSYTIDRSSMKAILLEMVAGARDTVKTSIEWILAALIKHPRVMKELQKELKTVIGDKNEVEETDLAKLTYLHMVVKETFRLYPVSPLLIPHESMEDVIVDGYYIPKKTRVIINYWAFGRDPKLWSENWEEFLPERFLAKDIDFRGADCQLIQFGMGRRGCPGMNMGLLNIGLVIANIVHCFEWELPNGMSPSDLDMNEKFGLTIPRTKPLLAIPICRT</sequence>
<keyword evidence="5 11" id="KW-0349">Heme</keyword>
<evidence type="ECO:0000256" key="8">
    <source>
        <dbReference type="ARBA" id="ARBA00023004"/>
    </source>
</evidence>
<keyword evidence="7 12" id="KW-0560">Oxidoreductase</keyword>
<dbReference type="GO" id="GO:0016712">
    <property type="term" value="F:oxidoreductase activity, acting on paired donors, with incorporation or reduction of molecular oxygen, reduced flavin or flavoprotein as one donor, and incorporation of one atom of oxygen"/>
    <property type="evidence" value="ECO:0007669"/>
    <property type="project" value="UniProtKB-ARBA"/>
</dbReference>
<dbReference type="Proteomes" id="UP001177003">
    <property type="component" value="Chromosome 4"/>
</dbReference>
<dbReference type="GO" id="GO:0005506">
    <property type="term" value="F:iron ion binding"/>
    <property type="evidence" value="ECO:0007669"/>
    <property type="project" value="InterPro"/>
</dbReference>
<evidence type="ECO:0000256" key="10">
    <source>
        <dbReference type="ARBA" id="ARBA00023136"/>
    </source>
</evidence>
<comment type="similarity">
    <text evidence="4 12">Belongs to the cytochrome P450 family.</text>
</comment>
<reference evidence="14" key="1">
    <citation type="submission" date="2023-04" db="EMBL/GenBank/DDBJ databases">
        <authorList>
            <person name="Vijverberg K."/>
            <person name="Xiong W."/>
            <person name="Schranz E."/>
        </authorList>
    </citation>
    <scope>NUCLEOTIDE SEQUENCE</scope>
</reference>
<dbReference type="SUPFAM" id="SSF48264">
    <property type="entry name" value="Cytochrome P450"/>
    <property type="match status" value="1"/>
</dbReference>
<evidence type="ECO:0000256" key="13">
    <source>
        <dbReference type="SAM" id="Coils"/>
    </source>
</evidence>
<keyword evidence="9 12" id="KW-0503">Monooxygenase</keyword>
<evidence type="ECO:0000256" key="5">
    <source>
        <dbReference type="ARBA" id="ARBA00022617"/>
    </source>
</evidence>
<keyword evidence="8 11" id="KW-0408">Iron</keyword>
<dbReference type="PANTHER" id="PTHR47943:SF2">
    <property type="entry name" value="CYTOCHROME P450"/>
    <property type="match status" value="1"/>
</dbReference>
<evidence type="ECO:0000256" key="3">
    <source>
        <dbReference type="ARBA" id="ARBA00004721"/>
    </source>
</evidence>
<dbReference type="Gene3D" id="1.10.630.10">
    <property type="entry name" value="Cytochrome P450"/>
    <property type="match status" value="1"/>
</dbReference>
<keyword evidence="6 11" id="KW-0479">Metal-binding</keyword>
<evidence type="ECO:0000256" key="9">
    <source>
        <dbReference type="ARBA" id="ARBA00023033"/>
    </source>
</evidence>
<evidence type="ECO:0000256" key="2">
    <source>
        <dbReference type="ARBA" id="ARBA00004370"/>
    </source>
</evidence>
<organism evidence="14 15">
    <name type="scientific">Lactuca saligna</name>
    <name type="common">Willowleaf lettuce</name>
    <dbReference type="NCBI Taxonomy" id="75948"/>
    <lineage>
        <taxon>Eukaryota</taxon>
        <taxon>Viridiplantae</taxon>
        <taxon>Streptophyta</taxon>
        <taxon>Embryophyta</taxon>
        <taxon>Tracheophyta</taxon>
        <taxon>Spermatophyta</taxon>
        <taxon>Magnoliopsida</taxon>
        <taxon>eudicotyledons</taxon>
        <taxon>Gunneridae</taxon>
        <taxon>Pentapetalae</taxon>
        <taxon>asterids</taxon>
        <taxon>campanulids</taxon>
        <taxon>Asterales</taxon>
        <taxon>Asteraceae</taxon>
        <taxon>Cichorioideae</taxon>
        <taxon>Cichorieae</taxon>
        <taxon>Lactucinae</taxon>
        <taxon>Lactuca</taxon>
    </lineage>
</organism>
<dbReference type="InterPro" id="IPR001128">
    <property type="entry name" value="Cyt_P450"/>
</dbReference>
<dbReference type="Pfam" id="PF00067">
    <property type="entry name" value="p450"/>
    <property type="match status" value="1"/>
</dbReference>
<dbReference type="PROSITE" id="PS00086">
    <property type="entry name" value="CYTOCHROME_P450"/>
    <property type="match status" value="1"/>
</dbReference>
<feature type="coiled-coil region" evidence="13">
    <location>
        <begin position="225"/>
        <end position="252"/>
    </location>
</feature>
<evidence type="ECO:0000256" key="1">
    <source>
        <dbReference type="ARBA" id="ARBA00001971"/>
    </source>
</evidence>
<dbReference type="CDD" id="cd11072">
    <property type="entry name" value="CYP71-like"/>
    <property type="match status" value="1"/>
</dbReference>
<dbReference type="PRINTS" id="PR00385">
    <property type="entry name" value="P450"/>
</dbReference>
<dbReference type="PRINTS" id="PR00463">
    <property type="entry name" value="EP450I"/>
</dbReference>
<dbReference type="InterPro" id="IPR036396">
    <property type="entry name" value="Cyt_P450_sf"/>
</dbReference>
<dbReference type="GO" id="GO:0051762">
    <property type="term" value="P:sesquiterpene biosynthetic process"/>
    <property type="evidence" value="ECO:0007669"/>
    <property type="project" value="UniProtKB-ARBA"/>
</dbReference>
<evidence type="ECO:0000313" key="15">
    <source>
        <dbReference type="Proteomes" id="UP001177003"/>
    </source>
</evidence>
<accession>A0AA36E240</accession>
<evidence type="ECO:0000256" key="4">
    <source>
        <dbReference type="ARBA" id="ARBA00010617"/>
    </source>
</evidence>
<keyword evidence="13" id="KW-0175">Coiled coil</keyword>
<gene>
    <name evidence="14" type="ORF">LSALG_LOCUS18927</name>
</gene>
<dbReference type="InterPro" id="IPR002401">
    <property type="entry name" value="Cyt_P450_E_grp-I"/>
</dbReference>
<proteinExistence type="inferred from homology"/>
<keyword evidence="15" id="KW-1185">Reference proteome</keyword>
<evidence type="ECO:0000256" key="12">
    <source>
        <dbReference type="RuleBase" id="RU000461"/>
    </source>
</evidence>
<evidence type="ECO:0000256" key="7">
    <source>
        <dbReference type="ARBA" id="ARBA00023002"/>
    </source>
</evidence>
<dbReference type="FunFam" id="1.10.630.10:FF:000011">
    <property type="entry name" value="Cytochrome P450 83B1"/>
    <property type="match status" value="1"/>
</dbReference>
<evidence type="ECO:0000313" key="14">
    <source>
        <dbReference type="EMBL" id="CAI9279102.1"/>
    </source>
</evidence>
<dbReference type="EMBL" id="OX465080">
    <property type="protein sequence ID" value="CAI9279102.1"/>
    <property type="molecule type" value="Genomic_DNA"/>
</dbReference>
<dbReference type="PANTHER" id="PTHR47943">
    <property type="entry name" value="CYTOCHROME P450 93A3-LIKE"/>
    <property type="match status" value="1"/>
</dbReference>
<name>A0AA36E240_LACSI</name>
<feature type="binding site" description="axial binding residue" evidence="11">
    <location>
        <position position="443"/>
    </location>
    <ligand>
        <name>heme</name>
        <dbReference type="ChEBI" id="CHEBI:30413"/>
    </ligand>
    <ligandPart>
        <name>Fe</name>
        <dbReference type="ChEBI" id="CHEBI:18248"/>
    </ligandPart>
</feature>
<dbReference type="GO" id="GO:0016020">
    <property type="term" value="C:membrane"/>
    <property type="evidence" value="ECO:0007669"/>
    <property type="project" value="UniProtKB-SubCell"/>
</dbReference>
<protein>
    <recommendedName>
        <fullName evidence="16">Cytochrome P450</fullName>
    </recommendedName>
</protein>